<dbReference type="EMBL" id="MUGO01000001">
    <property type="protein sequence ID" value="PQA98233.1"/>
    <property type="molecule type" value="Genomic_DNA"/>
</dbReference>
<organism evidence="2 3">
    <name type="scientific">Chryseobacterium piscicola</name>
    <dbReference type="NCBI Taxonomy" id="551459"/>
    <lineage>
        <taxon>Bacteria</taxon>
        <taxon>Pseudomonadati</taxon>
        <taxon>Bacteroidota</taxon>
        <taxon>Flavobacteriia</taxon>
        <taxon>Flavobacteriales</taxon>
        <taxon>Weeksellaceae</taxon>
        <taxon>Chryseobacterium group</taxon>
        <taxon>Chryseobacterium</taxon>
    </lineage>
</organism>
<protein>
    <recommendedName>
        <fullName evidence="5">Uracil DNA glycosylase superfamily protein</fullName>
    </recommendedName>
</protein>
<reference evidence="2" key="3">
    <citation type="submission" date="2017-01" db="EMBL/GenBank/DDBJ databases">
        <authorList>
            <person name="Mah S.A."/>
            <person name="Swanson W.J."/>
            <person name="Moy G.W."/>
            <person name="Vacquier V.D."/>
        </authorList>
    </citation>
    <scope>NUCLEOTIDE SEQUENCE [LARGE SCALE GENOMIC DNA]</scope>
    <source>
        <strain evidence="2">DSM 21068</strain>
    </source>
</reference>
<name>A0A1N7M6Z5_9FLAO</name>
<dbReference type="Proteomes" id="UP000238314">
    <property type="component" value="Unassembled WGS sequence"/>
</dbReference>
<dbReference type="STRING" id="551459.SAMN05421796_10418"/>
<reference evidence="1 4" key="1">
    <citation type="submission" date="2016-11" db="EMBL/GenBank/DDBJ databases">
        <title>Whole genomes of Flavobacteriaceae.</title>
        <authorList>
            <person name="Stine C."/>
            <person name="Li C."/>
            <person name="Tadesse D."/>
        </authorList>
    </citation>
    <scope>NUCLEOTIDE SEQUENCE [LARGE SCALE GENOMIC DNA]</scope>
    <source>
        <strain evidence="1 4">DSM 21068</strain>
    </source>
</reference>
<evidence type="ECO:0000313" key="1">
    <source>
        <dbReference type="EMBL" id="PQA98233.1"/>
    </source>
</evidence>
<evidence type="ECO:0008006" key="5">
    <source>
        <dbReference type="Google" id="ProtNLM"/>
    </source>
</evidence>
<dbReference type="Proteomes" id="UP000186246">
    <property type="component" value="Unassembled WGS sequence"/>
</dbReference>
<accession>A0A1N7M6Z5</accession>
<dbReference type="OrthoDB" id="1246703at2"/>
<dbReference type="EMBL" id="FTOJ01000004">
    <property type="protein sequence ID" value="SIS81793.1"/>
    <property type="molecule type" value="Genomic_DNA"/>
</dbReference>
<keyword evidence="4" id="KW-1185">Reference proteome</keyword>
<reference evidence="3" key="2">
    <citation type="submission" date="2017-01" db="EMBL/GenBank/DDBJ databases">
        <authorList>
            <person name="Varghese N."/>
            <person name="Submissions S."/>
        </authorList>
    </citation>
    <scope>NUCLEOTIDE SEQUENCE [LARGE SCALE GENOMIC DNA]</scope>
    <source>
        <strain evidence="3">DSM 21068</strain>
    </source>
</reference>
<dbReference type="AlphaFoldDB" id="A0A1N7M6Z5"/>
<evidence type="ECO:0000313" key="2">
    <source>
        <dbReference type="EMBL" id="SIS81793.1"/>
    </source>
</evidence>
<evidence type="ECO:0000313" key="4">
    <source>
        <dbReference type="Proteomes" id="UP000238314"/>
    </source>
</evidence>
<gene>
    <name evidence="1" type="ORF">B0A70_01235</name>
    <name evidence="2" type="ORF">SAMN05421796_10418</name>
</gene>
<sequence>MLSTQKDHLLTTIPNLSRLPWVGSEFNYAERRLLIVGESHYAMGKTRGEYEEDLLRHKNPDFTRKLIEETQIQKLYKYHLLDNFWQALFEKQPNKSEVWKHVSFYNFVQRSMDYSSFDGEKREQPNNADFKNGWAVFAELVKVLKPTDCIFLGLKASEGFGNLKTDNKVTEFDHSYAPKIGNMTPLEGSVTIDEQMINVSFIQHCSSFFSPQSWNPFLQKRHPKLIDFLLTKV</sequence>
<evidence type="ECO:0000313" key="3">
    <source>
        <dbReference type="Proteomes" id="UP000186246"/>
    </source>
</evidence>
<proteinExistence type="predicted"/>
<dbReference type="RefSeq" id="WP_076451441.1">
    <property type="nucleotide sequence ID" value="NZ_FTOJ01000004.1"/>
</dbReference>